<evidence type="ECO:0008006" key="3">
    <source>
        <dbReference type="Google" id="ProtNLM"/>
    </source>
</evidence>
<dbReference type="EMBL" id="EQ973213">
    <property type="protein sequence ID" value="EFR51369.1"/>
    <property type="molecule type" value="Genomic_DNA"/>
</dbReference>
<evidence type="ECO:0000313" key="2">
    <source>
        <dbReference type="Proteomes" id="UP000005101"/>
    </source>
</evidence>
<dbReference type="Proteomes" id="UP000005101">
    <property type="component" value="Unassembled WGS sequence"/>
</dbReference>
<sequence length="413" mass="46408">MKYLKPLSLMSGIWQTKRIIKNEMKTKLTNCVRIGLLSFMLGCLLTCCQGTAPSGNTGKKTSRTAIASNDSVKLIPDKVLNDASCVLAGLPVDKESGKLYALTQTKEWKNHARYMDQIWNVFQQTAPRVVAFSQTELEDINARCHTLFYPFGGPDFLFANAFFPEMDTYVLIGLEPAGSAPKVKHPSAETYRLYQNAVSDVLNLSFFNDMDKELANDTIDGVVPIYSLLMARGNRKIVSIKEVRLSEAGDLIEVGKGDTIRNGDCTGMEVCFFRPGTSRLQTLYYFCTDISNEGLQANKPLQAFMDRFDTEATATFVKSASYLMHEPSFSRIRETILRKSSAVIQDDSSIPLSCFDPEMWTVTLYGTFYKPISAFSQYSQPELRDAYQLGDPKPLNFRIGYARQSNLQVVRRK</sequence>
<proteinExistence type="predicted"/>
<keyword evidence="2" id="KW-1185">Reference proteome</keyword>
<name>A0ABN0BEF7_BACFG</name>
<reference evidence="1 2" key="1">
    <citation type="submission" date="2008-12" db="EMBL/GenBank/DDBJ databases">
        <title>Annotation of Bacteroides fragilis strain 3_1_12.</title>
        <authorList>
            <consortium name="The Broad Institute Genome Sequencing Platform"/>
            <person name="Ward D."/>
            <person name="Young S.K."/>
            <person name="Kodira C.D."/>
            <person name="Zeng Q."/>
            <person name="Koehrsen M."/>
            <person name="Alvarado L."/>
            <person name="Berlin A."/>
            <person name="Borenstein D."/>
            <person name="Chen Z."/>
            <person name="Engels R."/>
            <person name="Freedman E."/>
            <person name="Gellesch M."/>
            <person name="Goldberg J."/>
            <person name="Griggs A."/>
            <person name="Gujja S."/>
            <person name="Heiman D."/>
            <person name="Hepburn T."/>
            <person name="Howarth C."/>
            <person name="Jen D."/>
            <person name="Larson L."/>
            <person name="Lewis B."/>
            <person name="Mehta T."/>
            <person name="Park D."/>
            <person name="Pearson M."/>
            <person name="Roberts A."/>
            <person name="Saif S."/>
            <person name="Shea T."/>
            <person name="Shenoy N."/>
            <person name="Sisk P."/>
            <person name="Stolte C."/>
            <person name="Sykes S."/>
            <person name="Walk T."/>
            <person name="White J."/>
            <person name="Yandava C."/>
            <person name="Allen-Vercoe E."/>
            <person name="Strauss J."/>
            <person name="Ambrose C."/>
            <person name="Lander E."/>
            <person name="Nusbaum C."/>
            <person name="Galagan J."/>
            <person name="Birren B."/>
        </authorList>
    </citation>
    <scope>NUCLEOTIDE SEQUENCE [LARGE SCALE GENOMIC DNA]</scope>
    <source>
        <strain evidence="1 2">3_1_12</strain>
    </source>
</reference>
<evidence type="ECO:0000313" key="1">
    <source>
        <dbReference type="EMBL" id="EFR51369.1"/>
    </source>
</evidence>
<protein>
    <recommendedName>
        <fullName evidence="3">Lipoprotein</fullName>
    </recommendedName>
</protein>
<gene>
    <name evidence="1" type="ORF">BFAG_00063</name>
</gene>
<accession>A0ABN0BEF7</accession>
<organism evidence="1 2">
    <name type="scientific">Bacteroides fragilis 3_1_12</name>
    <dbReference type="NCBI Taxonomy" id="457424"/>
    <lineage>
        <taxon>Bacteria</taxon>
        <taxon>Pseudomonadati</taxon>
        <taxon>Bacteroidota</taxon>
        <taxon>Bacteroidia</taxon>
        <taxon>Bacteroidales</taxon>
        <taxon>Bacteroidaceae</taxon>
        <taxon>Bacteroides</taxon>
    </lineage>
</organism>